<feature type="compositionally biased region" description="Basic residues" evidence="11">
    <location>
        <begin position="1"/>
        <end position="25"/>
    </location>
</feature>
<evidence type="ECO:0000256" key="4">
    <source>
        <dbReference type="ARBA" id="ARBA00007058"/>
    </source>
</evidence>
<dbReference type="EC" id="3.1.26.4" evidence="10"/>
<dbReference type="PANTHER" id="PTHR10954">
    <property type="entry name" value="RIBONUCLEASE H2 SUBUNIT A"/>
    <property type="match status" value="1"/>
</dbReference>
<evidence type="ECO:0000256" key="1">
    <source>
        <dbReference type="ARBA" id="ARBA00000077"/>
    </source>
</evidence>
<dbReference type="GO" id="GO:0003723">
    <property type="term" value="F:RNA binding"/>
    <property type="evidence" value="ECO:0007669"/>
    <property type="project" value="UniProtKB-UniRule"/>
</dbReference>
<evidence type="ECO:0000259" key="12">
    <source>
        <dbReference type="PROSITE" id="PS51975"/>
    </source>
</evidence>
<dbReference type="NCBIfam" id="TIGR00729">
    <property type="entry name" value="ribonuclease HII"/>
    <property type="match status" value="1"/>
</dbReference>
<evidence type="ECO:0000256" key="8">
    <source>
        <dbReference type="ARBA" id="ARBA00022801"/>
    </source>
</evidence>
<dbReference type="FunFam" id="1.10.10.460:FF:000001">
    <property type="entry name" value="Ribonuclease"/>
    <property type="match status" value="1"/>
</dbReference>
<evidence type="ECO:0000256" key="2">
    <source>
        <dbReference type="ARBA" id="ARBA00001936"/>
    </source>
</evidence>
<comment type="similarity">
    <text evidence="4">Belongs to the RNase HII family. Eukaryotic subfamily.</text>
</comment>
<feature type="region of interest" description="Disordered" evidence="11">
    <location>
        <begin position="1"/>
        <end position="42"/>
    </location>
</feature>
<evidence type="ECO:0000256" key="6">
    <source>
        <dbReference type="ARBA" id="ARBA00022723"/>
    </source>
</evidence>
<gene>
    <name evidence="13" type="ORF">M0812_30339</name>
</gene>
<keyword evidence="7 10" id="KW-0255">Endonuclease</keyword>
<accession>A0AAV7Y246</accession>
<dbReference type="CDD" id="cd00081">
    <property type="entry name" value="Hint"/>
    <property type="match status" value="1"/>
</dbReference>
<dbReference type="GO" id="GO:0032299">
    <property type="term" value="C:ribonuclease H2 complex"/>
    <property type="evidence" value="ECO:0007669"/>
    <property type="project" value="TreeGrafter"/>
</dbReference>
<dbReference type="GO" id="GO:0046872">
    <property type="term" value="F:metal ion binding"/>
    <property type="evidence" value="ECO:0007669"/>
    <property type="project" value="UniProtKB-KW"/>
</dbReference>
<feature type="compositionally biased region" description="Basic residues" evidence="11">
    <location>
        <begin position="654"/>
        <end position="681"/>
    </location>
</feature>
<comment type="catalytic activity">
    <reaction evidence="1 10">
        <text>Endonucleolytic cleavage to 5'-phosphomonoester.</text>
        <dbReference type="EC" id="3.1.26.4"/>
    </reaction>
</comment>
<comment type="cofactor">
    <cofactor evidence="2">
        <name>Mn(2+)</name>
        <dbReference type="ChEBI" id="CHEBI:29035"/>
    </cofactor>
</comment>
<dbReference type="InterPro" id="IPR036397">
    <property type="entry name" value="RNaseH_sf"/>
</dbReference>
<comment type="caution">
    <text evidence="9">Lacks conserved residue(s) required for the propagation of feature annotation.</text>
</comment>
<dbReference type="SUPFAM" id="SSF51294">
    <property type="entry name" value="Hedgehog/intein (Hint) domain"/>
    <property type="match status" value="1"/>
</dbReference>
<evidence type="ECO:0000313" key="14">
    <source>
        <dbReference type="Proteomes" id="UP001146793"/>
    </source>
</evidence>
<feature type="region of interest" description="Disordered" evidence="11">
    <location>
        <begin position="651"/>
        <end position="686"/>
    </location>
</feature>
<evidence type="ECO:0000256" key="11">
    <source>
        <dbReference type="SAM" id="MobiDB-lite"/>
    </source>
</evidence>
<dbReference type="InterPro" id="IPR012337">
    <property type="entry name" value="RNaseH-like_sf"/>
</dbReference>
<dbReference type="SUPFAM" id="SSF53098">
    <property type="entry name" value="Ribonuclease H-like"/>
    <property type="match status" value="1"/>
</dbReference>
<dbReference type="Pfam" id="PF01351">
    <property type="entry name" value="RNase_HII"/>
    <property type="match status" value="1"/>
</dbReference>
<evidence type="ECO:0000256" key="3">
    <source>
        <dbReference type="ARBA" id="ARBA00001946"/>
    </source>
</evidence>
<feature type="domain" description="RNase H type-2" evidence="12">
    <location>
        <begin position="421"/>
        <end position="643"/>
    </location>
</feature>
<feature type="compositionally biased region" description="Basic residues" evidence="11">
    <location>
        <begin position="33"/>
        <end position="42"/>
    </location>
</feature>
<comment type="cofactor">
    <cofactor evidence="3">
        <name>Mg(2+)</name>
        <dbReference type="ChEBI" id="CHEBI:18420"/>
    </cofactor>
</comment>
<dbReference type="InterPro" id="IPR004649">
    <property type="entry name" value="RNase_H2_suA"/>
</dbReference>
<dbReference type="AlphaFoldDB" id="A0AAV7Y246"/>
<dbReference type="CDD" id="cd07181">
    <property type="entry name" value="RNase_HII_eukaryota_like"/>
    <property type="match status" value="1"/>
</dbReference>
<dbReference type="InterPro" id="IPR024567">
    <property type="entry name" value="RNase_HII/HIII_dom"/>
</dbReference>
<proteinExistence type="inferred from homology"/>
<dbReference type="InterPro" id="IPR001352">
    <property type="entry name" value="RNase_HII/HIII"/>
</dbReference>
<evidence type="ECO:0000256" key="5">
    <source>
        <dbReference type="ARBA" id="ARBA00022722"/>
    </source>
</evidence>
<dbReference type="GO" id="GO:0006298">
    <property type="term" value="P:mismatch repair"/>
    <property type="evidence" value="ECO:0007669"/>
    <property type="project" value="TreeGrafter"/>
</dbReference>
<keyword evidence="8 10" id="KW-0378">Hydrolase</keyword>
<evidence type="ECO:0000256" key="9">
    <source>
        <dbReference type="PROSITE-ProRule" id="PRU01319"/>
    </source>
</evidence>
<comment type="function">
    <text evidence="10">Endonuclease that specifically degrades the RNA of RNA-DNA hybrids.</text>
</comment>
<reference evidence="13" key="1">
    <citation type="submission" date="2022-08" db="EMBL/GenBank/DDBJ databases">
        <title>Novel sulphate-reducing endosymbionts in the free-living metamonad Anaeramoeba.</title>
        <authorList>
            <person name="Jerlstrom-Hultqvist J."/>
            <person name="Cepicka I."/>
            <person name="Gallot-Lavallee L."/>
            <person name="Salas-Leiva D."/>
            <person name="Curtis B.A."/>
            <person name="Zahonova K."/>
            <person name="Pipaliya S."/>
            <person name="Dacks J."/>
            <person name="Roger A.J."/>
        </authorList>
    </citation>
    <scope>NUCLEOTIDE SEQUENCE</scope>
    <source>
        <strain evidence="13">Busselton2</strain>
    </source>
</reference>
<dbReference type="Gene3D" id="2.170.16.10">
    <property type="entry name" value="Hedgehog/Intein (Hint) domain"/>
    <property type="match status" value="1"/>
</dbReference>
<dbReference type="Gene3D" id="1.10.10.460">
    <property type="entry name" value="Ribonuclease hii. Domain 2"/>
    <property type="match status" value="1"/>
</dbReference>
<organism evidence="13 14">
    <name type="scientific">Anaeramoeba flamelloides</name>
    <dbReference type="NCBI Taxonomy" id="1746091"/>
    <lineage>
        <taxon>Eukaryota</taxon>
        <taxon>Metamonada</taxon>
        <taxon>Anaeramoebidae</taxon>
        <taxon>Anaeramoeba</taxon>
    </lineage>
</organism>
<dbReference type="InterPro" id="IPR036844">
    <property type="entry name" value="Hint_dom_sf"/>
</dbReference>
<dbReference type="GO" id="GO:0004523">
    <property type="term" value="F:RNA-DNA hybrid ribonuclease activity"/>
    <property type="evidence" value="ECO:0007669"/>
    <property type="project" value="UniProtKB-EC"/>
</dbReference>
<keyword evidence="6" id="KW-0479">Metal-binding</keyword>
<comment type="caution">
    <text evidence="13">The sequence shown here is derived from an EMBL/GenBank/DDBJ whole genome shotgun (WGS) entry which is preliminary data.</text>
</comment>
<dbReference type="GO" id="GO:0043137">
    <property type="term" value="P:DNA replication, removal of RNA primer"/>
    <property type="evidence" value="ECO:0007669"/>
    <property type="project" value="TreeGrafter"/>
</dbReference>
<dbReference type="PROSITE" id="PS51975">
    <property type="entry name" value="RNASE_H_2"/>
    <property type="match status" value="1"/>
</dbReference>
<evidence type="ECO:0000313" key="13">
    <source>
        <dbReference type="EMBL" id="KAJ3423803.1"/>
    </source>
</evidence>
<evidence type="ECO:0000256" key="10">
    <source>
        <dbReference type="RuleBase" id="RU003515"/>
    </source>
</evidence>
<dbReference type="Gene3D" id="3.30.420.10">
    <property type="entry name" value="Ribonuclease H-like superfamily/Ribonuclease H"/>
    <property type="match status" value="1"/>
</dbReference>
<dbReference type="Proteomes" id="UP001146793">
    <property type="component" value="Unassembled WGS sequence"/>
</dbReference>
<dbReference type="EMBL" id="JANTQA010000076">
    <property type="protein sequence ID" value="KAJ3423803.1"/>
    <property type="molecule type" value="Genomic_DNA"/>
</dbReference>
<keyword evidence="5 10" id="KW-0540">Nuclease</keyword>
<protein>
    <recommendedName>
        <fullName evidence="10">Ribonuclease</fullName>
        <ecNumber evidence="10">3.1.26.4</ecNumber>
    </recommendedName>
</protein>
<evidence type="ECO:0000256" key="7">
    <source>
        <dbReference type="ARBA" id="ARBA00022759"/>
    </source>
</evidence>
<name>A0AAV7Y246_9EUKA</name>
<dbReference type="InterPro" id="IPR023160">
    <property type="entry name" value="RNase_HII_hlx-loop-hlx_cap_dom"/>
</dbReference>
<sequence>MSQRKSKRHTKTKTKAKTKTKTKTKAKTETKTKKGKSVIQKKKAITKHDNRPQYCLGIDEAGRGCERGDAEVLTYEGFKTFEQVLETKDQILSFTSTGNLVWQPIISKVCLQNEENKYVSLTNKTMSAIVTPDHSFDVLEKATESQQKQKLKRVSVSNLRPTDKIPRSGVWKGTGFGLNCFNSTRSSGKILNELFGLNIVNSLEKVKIDLNEEQTLVSKLLSILFCSDYNKAMTNIIPHKKENLDYLQQFFKEFDIKYTIQTKKKEKGKVKGKGKGNENENEQREEIILKNQLPIFLNNKNLKSEFGLKIHILNLIKHFPTRALQIFLKNIGNRSTGNDQKNSLLISCISDQVRDLLEEISIKAGCVYLSREIQFNKRKQTQITIFEKQTTKIESLSTTLIHDNKYLAYCLVLPYHHNFFVRRNGSGYFTGNCLLGPMVYGGCYCEIDKKPSLSILNVDDSKVIPKKKREEIFEKICASDFLQYQLEIVSPELISHSLLKKKKYNLNFLSHDCAIKLIKSILSKVNLTQVYVDTVGDPKKYETKLKERFPTIKEIYVRKKADSLFPIVSSASICAKVIRDQLLDEWVFKEKNVDFSRNFGSGYTSDPNLKNWMKNNVNLIFGFPSIVRFSWSTSENFLEQKGATVKWKEEYTTKKKKKKTTRKTSSKGCKKPTDRKRKRNSNVKDDSEPIIPLAFFNTRNLLRVTNEDF</sequence>
<dbReference type="PANTHER" id="PTHR10954:SF7">
    <property type="entry name" value="RIBONUCLEASE H2 SUBUNIT A"/>
    <property type="match status" value="1"/>
</dbReference>